<dbReference type="SUPFAM" id="SSF48557">
    <property type="entry name" value="L-aspartase-like"/>
    <property type="match status" value="1"/>
</dbReference>
<dbReference type="InterPro" id="IPR024083">
    <property type="entry name" value="Fumarase/histidase_N"/>
</dbReference>
<name>X6PCE7_RETFI</name>
<keyword evidence="4 8" id="KW-0369">Histidine metabolism</keyword>
<dbReference type="InterPro" id="IPR001106">
    <property type="entry name" value="Aromatic_Lyase"/>
</dbReference>
<comment type="caution">
    <text evidence="9">The sequence shown here is derived from an EMBL/GenBank/DDBJ whole genome shotgun (WGS) entry which is preliminary data.</text>
</comment>
<keyword evidence="10" id="KW-1185">Reference proteome</keyword>
<evidence type="ECO:0000256" key="8">
    <source>
        <dbReference type="RuleBase" id="RU004479"/>
    </source>
</evidence>
<gene>
    <name evidence="9" type="ORF">RFI_00862</name>
</gene>
<dbReference type="GO" id="GO:0019556">
    <property type="term" value="P:L-histidine catabolic process to glutamate and formamide"/>
    <property type="evidence" value="ECO:0007669"/>
    <property type="project" value="UniProtKB-UniPathway"/>
</dbReference>
<evidence type="ECO:0000313" key="10">
    <source>
        <dbReference type="Proteomes" id="UP000023152"/>
    </source>
</evidence>
<dbReference type="FunFam" id="1.20.200.10:FF:000003">
    <property type="entry name" value="Histidine ammonia-lyase"/>
    <property type="match status" value="1"/>
</dbReference>
<dbReference type="OMA" id="YSLRCMP"/>
<sequence length="501" mass="54526">MTSKKEIISLDGNSLTPELLCRVGYDSTVRKLTKSSWERVKAGRKVVDDKVDKKEVTYGINTGFGLFSNISIPEHDLKQLQLNLIRSHACGQGAYLTVPLTRMLLALRINTLAKGHSGVSCETLQQLVDALNLNCISCVPTQGTVGASGDLAPLAHLVLGLLGEGEMWDTEKTFPTPAQASVVLKKHNLKILDLKAKEGLALINGTQFITGLGCEALVRAEKLARQADVIAAMSLEALRGTVRAFDDKIHLTRPHNGQILSATRIRHLLHTKANPSEISLSHANCGSVQDAYTLRCVPQVHGIVLDTLAFVRKILTTEINSATDNPMIFCKSWYEQLEKDDIISGGNFHGEYPAKVLDFLAIAVHELGNISERRIERLNNPDLSHLPAFLVKNGGLNSDTFFCYNIFGKGFMLAHCTAASLVSENKVLCHPSSIDSLSTSGAKEDHVSMGGFAARKALEVVGNVEKILGIELLCACQGIDLLSPLKSTRSLQQVHEIVRKV</sequence>
<evidence type="ECO:0000256" key="1">
    <source>
        <dbReference type="ARBA" id="ARBA00005113"/>
    </source>
</evidence>
<accession>X6PCE7</accession>
<dbReference type="InterPro" id="IPR022313">
    <property type="entry name" value="Phe/His_NH3-lyase_AS"/>
</dbReference>
<dbReference type="NCBIfam" id="NF006871">
    <property type="entry name" value="PRK09367.1"/>
    <property type="match status" value="1"/>
</dbReference>
<dbReference type="InterPro" id="IPR008948">
    <property type="entry name" value="L-Aspartase-like"/>
</dbReference>
<dbReference type="NCBIfam" id="TIGR01225">
    <property type="entry name" value="hutH"/>
    <property type="match status" value="1"/>
</dbReference>
<dbReference type="PANTHER" id="PTHR10362">
    <property type="entry name" value="HISTIDINE AMMONIA-LYASE"/>
    <property type="match status" value="1"/>
</dbReference>
<evidence type="ECO:0000256" key="7">
    <source>
        <dbReference type="RuleBase" id="RU003954"/>
    </source>
</evidence>
<evidence type="ECO:0000256" key="5">
    <source>
        <dbReference type="ARBA" id="ARBA00023239"/>
    </source>
</evidence>
<dbReference type="EMBL" id="ASPP01000910">
    <property type="protein sequence ID" value="ETO36200.1"/>
    <property type="molecule type" value="Genomic_DNA"/>
</dbReference>
<comment type="similarity">
    <text evidence="2 7">Belongs to the PAL/histidase family.</text>
</comment>
<dbReference type="Gene3D" id="1.10.275.10">
    <property type="entry name" value="Fumarase/aspartase (N-terminal domain)"/>
    <property type="match status" value="1"/>
</dbReference>
<reference evidence="9 10" key="1">
    <citation type="journal article" date="2013" name="Curr. Biol.">
        <title>The Genome of the Foraminiferan Reticulomyxa filosa.</title>
        <authorList>
            <person name="Glockner G."/>
            <person name="Hulsmann N."/>
            <person name="Schleicher M."/>
            <person name="Noegel A.A."/>
            <person name="Eichinger L."/>
            <person name="Gallinger C."/>
            <person name="Pawlowski J."/>
            <person name="Sierra R."/>
            <person name="Euteneuer U."/>
            <person name="Pillet L."/>
            <person name="Moustafa A."/>
            <person name="Platzer M."/>
            <person name="Groth M."/>
            <person name="Szafranski K."/>
            <person name="Schliwa M."/>
        </authorList>
    </citation>
    <scope>NUCLEOTIDE SEQUENCE [LARGE SCALE GENOMIC DNA]</scope>
</reference>
<dbReference type="EC" id="4.3.1.3" evidence="3 8"/>
<dbReference type="UniPathway" id="UPA00379">
    <property type="reaction ID" value="UER00549"/>
</dbReference>
<evidence type="ECO:0000256" key="4">
    <source>
        <dbReference type="ARBA" id="ARBA00022808"/>
    </source>
</evidence>
<dbReference type="PROSITE" id="PS00488">
    <property type="entry name" value="PAL_HISTIDASE"/>
    <property type="match status" value="1"/>
</dbReference>
<dbReference type="GO" id="GO:0004397">
    <property type="term" value="F:histidine ammonia-lyase activity"/>
    <property type="evidence" value="ECO:0007669"/>
    <property type="project" value="UniProtKB-EC"/>
</dbReference>
<dbReference type="OrthoDB" id="10051290at2759"/>
<evidence type="ECO:0000256" key="6">
    <source>
        <dbReference type="ARBA" id="ARBA00049269"/>
    </source>
</evidence>
<dbReference type="GO" id="GO:0019557">
    <property type="term" value="P:L-histidine catabolic process to glutamate and formate"/>
    <property type="evidence" value="ECO:0007669"/>
    <property type="project" value="UniProtKB-UniPathway"/>
</dbReference>
<dbReference type="CDD" id="cd00332">
    <property type="entry name" value="PAL-HAL"/>
    <property type="match status" value="1"/>
</dbReference>
<dbReference type="GO" id="GO:0005737">
    <property type="term" value="C:cytoplasm"/>
    <property type="evidence" value="ECO:0007669"/>
    <property type="project" value="InterPro"/>
</dbReference>
<dbReference type="AlphaFoldDB" id="X6PCE7"/>
<evidence type="ECO:0000313" key="9">
    <source>
        <dbReference type="EMBL" id="ETO36200.1"/>
    </source>
</evidence>
<dbReference type="Pfam" id="PF00221">
    <property type="entry name" value="Lyase_aromatic"/>
    <property type="match status" value="1"/>
</dbReference>
<dbReference type="Proteomes" id="UP000023152">
    <property type="component" value="Unassembled WGS sequence"/>
</dbReference>
<evidence type="ECO:0000256" key="3">
    <source>
        <dbReference type="ARBA" id="ARBA00012994"/>
    </source>
</evidence>
<comment type="catalytic activity">
    <reaction evidence="6 8">
        <text>L-histidine = trans-urocanate + NH4(+)</text>
        <dbReference type="Rhea" id="RHEA:21232"/>
        <dbReference type="ChEBI" id="CHEBI:17771"/>
        <dbReference type="ChEBI" id="CHEBI:28938"/>
        <dbReference type="ChEBI" id="CHEBI:57595"/>
        <dbReference type="EC" id="4.3.1.3"/>
    </reaction>
</comment>
<comment type="pathway">
    <text evidence="1 8">Amino-acid degradation; L-histidine degradation into L-glutamate; N-formimidoyl-L-glutamate from L-histidine: step 1/3.</text>
</comment>
<dbReference type="InterPro" id="IPR005921">
    <property type="entry name" value="HutH"/>
</dbReference>
<keyword evidence="5 7" id="KW-0456">Lyase</keyword>
<organism evidence="9 10">
    <name type="scientific">Reticulomyxa filosa</name>
    <dbReference type="NCBI Taxonomy" id="46433"/>
    <lineage>
        <taxon>Eukaryota</taxon>
        <taxon>Sar</taxon>
        <taxon>Rhizaria</taxon>
        <taxon>Retaria</taxon>
        <taxon>Foraminifera</taxon>
        <taxon>Monothalamids</taxon>
        <taxon>Reticulomyxidae</taxon>
        <taxon>Reticulomyxa</taxon>
    </lineage>
</organism>
<dbReference type="Gene3D" id="1.20.200.10">
    <property type="entry name" value="Fumarase/aspartase (Central domain)"/>
    <property type="match status" value="1"/>
</dbReference>
<evidence type="ECO:0000256" key="2">
    <source>
        <dbReference type="ARBA" id="ARBA00007238"/>
    </source>
</evidence>
<proteinExistence type="inferred from homology"/>
<protein>
    <recommendedName>
        <fullName evidence="3 8">Histidine ammonia-lyase</fullName>
        <ecNumber evidence="3 8">4.3.1.3</ecNumber>
    </recommendedName>
</protein>